<name>A0A3P1SI15_9ACTO</name>
<dbReference type="Pfam" id="PF11239">
    <property type="entry name" value="DUF3040"/>
    <property type="match status" value="1"/>
</dbReference>
<accession>A0A3P1SI15</accession>
<protein>
    <submittedName>
        <fullName evidence="3">DUF3040 domain-containing protein</fullName>
    </submittedName>
</protein>
<gene>
    <name evidence="3" type="ORF">EII11_01885</name>
</gene>
<feature type="region of interest" description="Disordered" evidence="1">
    <location>
        <begin position="17"/>
        <end position="39"/>
    </location>
</feature>
<keyword evidence="2" id="KW-1133">Transmembrane helix</keyword>
<evidence type="ECO:0000256" key="2">
    <source>
        <dbReference type="SAM" id="Phobius"/>
    </source>
</evidence>
<dbReference type="InterPro" id="IPR021401">
    <property type="entry name" value="DUF3040"/>
</dbReference>
<feature type="transmembrane region" description="Helical" evidence="2">
    <location>
        <begin position="77"/>
        <end position="98"/>
    </location>
</feature>
<comment type="caution">
    <text evidence="3">The sequence shown here is derived from an EMBL/GenBank/DDBJ whole genome shotgun (WGS) entry which is preliminary data.</text>
</comment>
<reference evidence="3 4" key="1">
    <citation type="submission" date="2018-11" db="EMBL/GenBank/DDBJ databases">
        <title>Genomes From Bacteria Associated with the Canine Oral Cavity: a Test Case for Automated Genome-Based Taxonomic Assignment.</title>
        <authorList>
            <person name="Coil D.A."/>
            <person name="Jospin G."/>
            <person name="Darling A.E."/>
            <person name="Wallis C."/>
            <person name="Davis I.J."/>
            <person name="Harris S."/>
            <person name="Eisen J.A."/>
            <person name="Holcombe L.J."/>
            <person name="O'Flynn C."/>
        </authorList>
    </citation>
    <scope>NUCLEOTIDE SEQUENCE [LARGE SCALE GENOMIC DNA]</scope>
    <source>
        <strain evidence="3 4">OH770</strain>
    </source>
</reference>
<dbReference type="RefSeq" id="WP_124867978.1">
    <property type="nucleotide sequence ID" value="NZ_RQZF01000001.1"/>
</dbReference>
<sequence length="137" mass="15000">MALSEYEKQVLQELEAEFSRDSSEAATSASKLAEQMGKTETERARGHFIPRYVAAGSVLAVIGLGILLAAVTLGYSLWSILLGVLGFGSMLGGIMLALHTQPSAGKKPAKRGKAPRGRSWQTFIDRQERRWDDRRHG</sequence>
<keyword evidence="2" id="KW-0472">Membrane</keyword>
<organism evidence="3 4">
    <name type="scientific">Schaalia canis</name>
    <dbReference type="NCBI Taxonomy" id="100469"/>
    <lineage>
        <taxon>Bacteria</taxon>
        <taxon>Bacillati</taxon>
        <taxon>Actinomycetota</taxon>
        <taxon>Actinomycetes</taxon>
        <taxon>Actinomycetales</taxon>
        <taxon>Actinomycetaceae</taxon>
        <taxon>Schaalia</taxon>
    </lineage>
</organism>
<feature type="transmembrane region" description="Helical" evidence="2">
    <location>
        <begin position="52"/>
        <end position="71"/>
    </location>
</feature>
<evidence type="ECO:0000256" key="1">
    <source>
        <dbReference type="SAM" id="MobiDB-lite"/>
    </source>
</evidence>
<dbReference type="OrthoDB" id="5244024at2"/>
<dbReference type="Proteomes" id="UP000280444">
    <property type="component" value="Unassembled WGS sequence"/>
</dbReference>
<proteinExistence type="predicted"/>
<evidence type="ECO:0000313" key="3">
    <source>
        <dbReference type="EMBL" id="RRC96415.1"/>
    </source>
</evidence>
<keyword evidence="4" id="KW-1185">Reference proteome</keyword>
<dbReference type="AlphaFoldDB" id="A0A3P1SI15"/>
<evidence type="ECO:0000313" key="4">
    <source>
        <dbReference type="Proteomes" id="UP000280444"/>
    </source>
</evidence>
<keyword evidence="2" id="KW-0812">Transmembrane</keyword>
<dbReference type="EMBL" id="RQZF01000001">
    <property type="protein sequence ID" value="RRC96415.1"/>
    <property type="molecule type" value="Genomic_DNA"/>
</dbReference>